<organism evidence="1">
    <name type="scientific">marine metagenome</name>
    <dbReference type="NCBI Taxonomy" id="408172"/>
    <lineage>
        <taxon>unclassified sequences</taxon>
        <taxon>metagenomes</taxon>
        <taxon>ecological metagenomes</taxon>
    </lineage>
</organism>
<reference evidence="1" key="1">
    <citation type="submission" date="2018-05" db="EMBL/GenBank/DDBJ databases">
        <authorList>
            <person name="Lanie J.A."/>
            <person name="Ng W.-L."/>
            <person name="Kazmierczak K.M."/>
            <person name="Andrzejewski T.M."/>
            <person name="Davidsen T.M."/>
            <person name="Wayne K.J."/>
            <person name="Tettelin H."/>
            <person name="Glass J.I."/>
            <person name="Rusch D."/>
            <person name="Podicherti R."/>
            <person name="Tsui H.-C.T."/>
            <person name="Winkler M.E."/>
        </authorList>
    </citation>
    <scope>NUCLEOTIDE SEQUENCE</scope>
</reference>
<name>A0A381XWS0_9ZZZZ</name>
<sequence length="72" mass="8149">MKKHVYIMLVFLIPLLAQQSERRTSISKSNDNPESLIQQASTVSVPRRISYQGILTKNNGQPAADKAYEVKF</sequence>
<dbReference type="AlphaFoldDB" id="A0A381XWS0"/>
<accession>A0A381XWS0</accession>
<feature type="non-terminal residue" evidence="1">
    <location>
        <position position="1"/>
    </location>
</feature>
<evidence type="ECO:0000313" key="1">
    <source>
        <dbReference type="EMBL" id="SVA69246.1"/>
    </source>
</evidence>
<gene>
    <name evidence="1" type="ORF">METZ01_LOCUS122100</name>
</gene>
<protein>
    <submittedName>
        <fullName evidence="1">Uncharacterized protein</fullName>
    </submittedName>
</protein>
<feature type="non-terminal residue" evidence="1">
    <location>
        <position position="72"/>
    </location>
</feature>
<proteinExistence type="predicted"/>
<dbReference type="EMBL" id="UINC01016672">
    <property type="protein sequence ID" value="SVA69246.1"/>
    <property type="molecule type" value="Genomic_DNA"/>
</dbReference>